<dbReference type="RefSeq" id="WP_139203334.1">
    <property type="nucleotide sequence ID" value="NZ_FORR01000016.1"/>
</dbReference>
<sequence>MSYQRSFHRRITSGQSIIINESSPIQVPPNGQITFQLFDSFPTKIQLEISLCQFHSQYIYIFHRSHVYTPGETVRFNDLPGGEYYIMATNLGNSNISFMCHISNKKPYTVPNSSPVKALQNVHVTARNTGNVWVNGLTALQVQQGTIEVSIVKAYQYPYQVRIYAYTIADENWLYCDLTSANRLNMAIFSNLAPGYYDVSITSLNTNGFDGIIDIIAY</sequence>
<accession>A0A1I3TBX2</accession>
<keyword evidence="2" id="KW-1185">Reference proteome</keyword>
<organism evidence="1 2">
    <name type="scientific">Thermoflavimicrobium dichotomicum</name>
    <dbReference type="NCBI Taxonomy" id="46223"/>
    <lineage>
        <taxon>Bacteria</taxon>
        <taxon>Bacillati</taxon>
        <taxon>Bacillota</taxon>
        <taxon>Bacilli</taxon>
        <taxon>Bacillales</taxon>
        <taxon>Thermoactinomycetaceae</taxon>
        <taxon>Thermoflavimicrobium</taxon>
    </lineage>
</organism>
<proteinExistence type="predicted"/>
<reference evidence="1 2" key="1">
    <citation type="submission" date="2016-10" db="EMBL/GenBank/DDBJ databases">
        <authorList>
            <person name="de Groot N.N."/>
        </authorList>
    </citation>
    <scope>NUCLEOTIDE SEQUENCE [LARGE SCALE GENOMIC DNA]</scope>
    <source>
        <strain evidence="1 2">DSM 44778</strain>
    </source>
</reference>
<dbReference type="EMBL" id="FORR01000016">
    <property type="protein sequence ID" value="SFJ67156.1"/>
    <property type="molecule type" value="Genomic_DNA"/>
</dbReference>
<name>A0A1I3TBX2_9BACL</name>
<evidence type="ECO:0000313" key="1">
    <source>
        <dbReference type="EMBL" id="SFJ67156.1"/>
    </source>
</evidence>
<protein>
    <submittedName>
        <fullName evidence="1">Uncharacterized protein</fullName>
    </submittedName>
</protein>
<dbReference type="AlphaFoldDB" id="A0A1I3TBX2"/>
<dbReference type="OrthoDB" id="9839479at2"/>
<gene>
    <name evidence="1" type="ORF">SAMN05421852_11654</name>
</gene>
<evidence type="ECO:0000313" key="2">
    <source>
        <dbReference type="Proteomes" id="UP000199545"/>
    </source>
</evidence>
<dbReference type="Proteomes" id="UP000199545">
    <property type="component" value="Unassembled WGS sequence"/>
</dbReference>